<feature type="transmembrane region" description="Helical" evidence="2">
    <location>
        <begin position="462"/>
        <end position="484"/>
    </location>
</feature>
<feature type="transmembrane region" description="Helical" evidence="2">
    <location>
        <begin position="524"/>
        <end position="545"/>
    </location>
</feature>
<sequence>MFSSLSRPMRKQRLGLFSSSRPVEQSERDDRDFEAAAQSEPEAASEENIEDYEGEEEQYEDGPDSESQAPLLPMFSVHLDAIPVYQLTHDLRLLISSRCETTLTWDQLRSPQVSQFLLKPIQQIIHSRHLTKATLYALMVNCLQFDKEATSNPGISGASRTRAMVCELLAIKLLKEYTVRSLIDALSYDFHPLQGQASKLSTGTLNGRPWDSNQGLLKDVRISCLEIAIRAQAKRFLAHPVVVQQLEALWAGTIVFYSGADSLHRQPLPDAPLQFHGYGSIYRCGSRVDTKGIPSVQNKHISRRSVSIYDPRDASLFKLSRLRVPRYRQLLSTLSYAILLCLFLILLQKRPLHLTGFEMVFWFWSAGFMLDEIVGFNEQGFSLYLMSFWNMFDVGILVLLLIYYILRLYGAIVPQNQKAYAAGLAYDTLAANAVLLLPRLFSVLDHYRYFSQLLIAFRMMAADLIAVLILIIIACSGFFVAFTFSFGDTDASPSSVAYALFQMVIGFTPAAWTLWDRYNLLGKIILTLFLFICHFLVITILITILTNSFMAIVQNAHEEHQFLFAVNTISMVKSDALFSYVAPTNVLAWAITPLRFVIPFRRFLKLNRTVIKITHFPILFCIYLYERTILRPAAIEPTDLIRGRFNPVDPIGGQERSFSPFTPRARFRVREPSVATHQKDRALDQVFDLSREGTTYQEPRRSRARQRLSTANVSNWMRNIGDGSSRAPPEDQDRKVVEDLEARRVWPGQSQRRRRNRGMSGHNFFTDTTRSFASDPEDFMSVAFDTTEVNRGPRPRVYLKREETMTAPAQTDVEVQGDDELSSDENGGGDSSRDGDLPDNRKAQETVFPTENMLESSVDSSPMLSRPSTAKRFSRRNSPSRTPRTPRRHHSRNPSAATILYNPVPPEATQSTTGSKPPSPKQKGRAGATTPNRRRLQSNLKSSQLTTRPRPIPQPTAAAFSVPDHGIQWSLNNLPSQRRRPLSLTLGLGSDIGDNEAAGGGFVGGVPGSFNTQMAYAMGGMQQDRGNDSRDMLSRLVLARMKTLEESFRDVLNEVKDLRHVPGRKERVRPVASRRQNTTATSSPKQGVDTPTREESRRGGEKKLQGAFEPKDEPLSEEESVSSSESRLRSF</sequence>
<dbReference type="PANTHER" id="PTHR35859:SF4">
    <property type="entry name" value="MEMBRANE CHANNEL PROTEIN, PUTATIVE (AFU_ORTHOLOGUE AFUA_6G11300)-RELATED"/>
    <property type="match status" value="1"/>
</dbReference>
<dbReference type="Pfam" id="PF23317">
    <property type="entry name" value="YVC1_C"/>
    <property type="match status" value="1"/>
</dbReference>
<feature type="compositionally biased region" description="Polar residues" evidence="1">
    <location>
        <begin position="1074"/>
        <end position="1085"/>
    </location>
</feature>
<feature type="compositionally biased region" description="Polar residues" evidence="1">
    <location>
        <begin position="847"/>
        <end position="868"/>
    </location>
</feature>
<dbReference type="InterPro" id="IPR056337">
    <property type="entry name" value="LHD_YVC1"/>
</dbReference>
<feature type="compositionally biased region" description="Acidic residues" evidence="1">
    <location>
        <begin position="43"/>
        <end position="64"/>
    </location>
</feature>
<feature type="region of interest" description="Disordered" evidence="1">
    <location>
        <begin position="794"/>
        <end position="959"/>
    </location>
</feature>
<feature type="region of interest" description="Disordered" evidence="1">
    <location>
        <begin position="716"/>
        <end position="769"/>
    </location>
</feature>
<organism evidence="5 6">
    <name type="scientific">Trichophyton interdigitale</name>
    <dbReference type="NCBI Taxonomy" id="101480"/>
    <lineage>
        <taxon>Eukaryota</taxon>
        <taxon>Fungi</taxon>
        <taxon>Dikarya</taxon>
        <taxon>Ascomycota</taxon>
        <taxon>Pezizomycotina</taxon>
        <taxon>Eurotiomycetes</taxon>
        <taxon>Eurotiomycetidae</taxon>
        <taxon>Onygenales</taxon>
        <taxon>Arthrodermataceae</taxon>
        <taxon>Trichophyton</taxon>
    </lineage>
</organism>
<dbReference type="InterPro" id="IPR052971">
    <property type="entry name" value="TRP_calcium_channel"/>
</dbReference>
<feature type="transmembrane region" description="Helical" evidence="2">
    <location>
        <begin position="330"/>
        <end position="347"/>
    </location>
</feature>
<name>A0A9P4YI60_9EURO</name>
<feature type="domain" description="Calcium channel YVC1-like C-terminal transmembrane" evidence="4">
    <location>
        <begin position="335"/>
        <end position="641"/>
    </location>
</feature>
<dbReference type="EMBL" id="JAAQVJ010000086">
    <property type="protein sequence ID" value="KAF3895679.1"/>
    <property type="molecule type" value="Genomic_DNA"/>
</dbReference>
<dbReference type="InterPro" id="IPR056336">
    <property type="entry name" value="YVC1_C"/>
</dbReference>
<feature type="transmembrane region" description="Helical" evidence="2">
    <location>
        <begin position="496"/>
        <end position="515"/>
    </location>
</feature>
<feature type="region of interest" description="Disordered" evidence="1">
    <location>
        <begin position="1063"/>
        <end position="1131"/>
    </location>
</feature>
<feature type="compositionally biased region" description="Basic and acidic residues" evidence="1">
    <location>
        <begin position="831"/>
        <end position="844"/>
    </location>
</feature>
<feature type="compositionally biased region" description="Polar residues" evidence="1">
    <location>
        <begin position="937"/>
        <end position="947"/>
    </location>
</feature>
<feature type="transmembrane region" description="Helical" evidence="2">
    <location>
        <begin position="383"/>
        <end position="406"/>
    </location>
</feature>
<feature type="domain" description="YVC1 N-terminal linker helical" evidence="3">
    <location>
        <begin position="85"/>
        <end position="256"/>
    </location>
</feature>
<keyword evidence="2" id="KW-0812">Transmembrane</keyword>
<evidence type="ECO:0000259" key="4">
    <source>
        <dbReference type="Pfam" id="PF23317"/>
    </source>
</evidence>
<feature type="transmembrane region" description="Helical" evidence="2">
    <location>
        <begin position="577"/>
        <end position="597"/>
    </location>
</feature>
<evidence type="ECO:0000256" key="2">
    <source>
        <dbReference type="SAM" id="Phobius"/>
    </source>
</evidence>
<feature type="transmembrane region" description="Helical" evidence="2">
    <location>
        <begin position="359"/>
        <end position="376"/>
    </location>
</feature>
<evidence type="ECO:0000256" key="1">
    <source>
        <dbReference type="SAM" id="MobiDB-lite"/>
    </source>
</evidence>
<evidence type="ECO:0000259" key="3">
    <source>
        <dbReference type="Pfam" id="PF23190"/>
    </source>
</evidence>
<comment type="caution">
    <text evidence="5">The sequence shown here is derived from an EMBL/GenBank/DDBJ whole genome shotgun (WGS) entry which is preliminary data.</text>
</comment>
<dbReference type="Pfam" id="PF23190">
    <property type="entry name" value="LHD_TRPY1"/>
    <property type="match status" value="1"/>
</dbReference>
<feature type="compositionally biased region" description="Basic and acidic residues" evidence="1">
    <location>
        <begin position="24"/>
        <end position="34"/>
    </location>
</feature>
<proteinExistence type="predicted"/>
<dbReference type="Proteomes" id="UP000749309">
    <property type="component" value="Unassembled WGS sequence"/>
</dbReference>
<evidence type="ECO:0000313" key="6">
    <source>
        <dbReference type="Proteomes" id="UP000749309"/>
    </source>
</evidence>
<feature type="compositionally biased region" description="Basic and acidic residues" evidence="1">
    <location>
        <begin position="1091"/>
        <end position="1114"/>
    </location>
</feature>
<feature type="transmembrane region" description="Helical" evidence="2">
    <location>
        <begin position="418"/>
        <end position="441"/>
    </location>
</feature>
<reference evidence="5" key="1">
    <citation type="submission" date="2020-03" db="EMBL/GenBank/DDBJ databases">
        <title>Whole Genome Sequence of Trichophyton interdigitale from India.</title>
        <authorList>
            <person name="Kumar P."/>
        </authorList>
    </citation>
    <scope>NUCLEOTIDE SEQUENCE</scope>
    <source>
        <strain evidence="5">UCMS-IGIB-CI14</strain>
    </source>
</reference>
<keyword evidence="2" id="KW-1133">Transmembrane helix</keyword>
<gene>
    <name evidence="5" type="ORF">GY632_3157</name>
</gene>
<feature type="compositionally biased region" description="Basic and acidic residues" evidence="1">
    <location>
        <begin position="728"/>
        <end position="744"/>
    </location>
</feature>
<protein>
    <submittedName>
        <fullName evidence="5">Nonselective cation channel</fullName>
    </submittedName>
</protein>
<accession>A0A9P4YI60</accession>
<dbReference type="AlphaFoldDB" id="A0A9P4YI60"/>
<feature type="region of interest" description="Disordered" evidence="1">
    <location>
        <begin position="1"/>
        <end position="67"/>
    </location>
</feature>
<evidence type="ECO:0000313" key="5">
    <source>
        <dbReference type="EMBL" id="KAF3895679.1"/>
    </source>
</evidence>
<dbReference type="PANTHER" id="PTHR35859">
    <property type="entry name" value="NONSELECTIVE CATION CHANNEL PROTEIN"/>
    <property type="match status" value="1"/>
</dbReference>
<keyword evidence="2" id="KW-0472">Membrane</keyword>